<dbReference type="Proteomes" id="UP000235672">
    <property type="component" value="Unassembled WGS sequence"/>
</dbReference>
<evidence type="ECO:0000313" key="2">
    <source>
        <dbReference type="EMBL" id="PMD24244.1"/>
    </source>
</evidence>
<reference evidence="2 3" key="1">
    <citation type="submission" date="2016-05" db="EMBL/GenBank/DDBJ databases">
        <title>A degradative enzymes factory behind the ericoid mycorrhizal symbiosis.</title>
        <authorList>
            <consortium name="DOE Joint Genome Institute"/>
            <person name="Martino E."/>
            <person name="Morin E."/>
            <person name="Grelet G."/>
            <person name="Kuo A."/>
            <person name="Kohler A."/>
            <person name="Daghino S."/>
            <person name="Barry K."/>
            <person name="Choi C."/>
            <person name="Cichocki N."/>
            <person name="Clum A."/>
            <person name="Copeland A."/>
            <person name="Hainaut M."/>
            <person name="Haridas S."/>
            <person name="Labutti K."/>
            <person name="Lindquist E."/>
            <person name="Lipzen A."/>
            <person name="Khouja H.-R."/>
            <person name="Murat C."/>
            <person name="Ohm R."/>
            <person name="Olson A."/>
            <person name="Spatafora J."/>
            <person name="Veneault-Fourrey C."/>
            <person name="Henrissat B."/>
            <person name="Grigoriev I."/>
            <person name="Martin F."/>
            <person name="Perotto S."/>
        </authorList>
    </citation>
    <scope>NUCLEOTIDE SEQUENCE [LARGE SCALE GENOMIC DNA]</scope>
    <source>
        <strain evidence="2 3">UAMH 7357</strain>
    </source>
</reference>
<protein>
    <submittedName>
        <fullName evidence="2">Uncharacterized protein</fullName>
    </submittedName>
</protein>
<feature type="compositionally biased region" description="Low complexity" evidence="1">
    <location>
        <begin position="327"/>
        <end position="336"/>
    </location>
</feature>
<sequence length="354" mass="37922">MKEQKQLIVALKSFLEDKTSRFESAPEPGRQSVKENEKETPWPSATLSTAYFAALLLSSVLSSVAVTSIVTKNHSFRATTRPMWVPVDYSLPGLGKLNKIQIQTSLIRRIDDRNILSPTLDNAVSTQHPPRNLKKGIQISEILIQEQQESSTTGIITSNQAKPKDSTSTKASDWAQDYTNPSTSKQRAPLKSEQLPTTKIGRRGINVPYSTGPEWSKKMSRLENPEHDDEPDGDHGKGPEAGEPDSGFYDGLGPVITTPSPVFQSPSAVHRAPSSVSRWDWVRRSTSPPRRHSPSPVRHRSPSLPRAMPIGGSSGSRGSLGGGEGGRPAPSSSSDGGYSGGGGGGGGGYASDSS</sequence>
<feature type="region of interest" description="Disordered" evidence="1">
    <location>
        <begin position="150"/>
        <end position="354"/>
    </location>
</feature>
<evidence type="ECO:0000313" key="3">
    <source>
        <dbReference type="Proteomes" id="UP000235672"/>
    </source>
</evidence>
<dbReference type="STRING" id="1745343.A0A2J6QDA3"/>
<feature type="compositionally biased region" description="Low complexity" evidence="1">
    <location>
        <begin position="274"/>
        <end position="288"/>
    </location>
</feature>
<feature type="compositionally biased region" description="Gly residues" evidence="1">
    <location>
        <begin position="337"/>
        <end position="354"/>
    </location>
</feature>
<dbReference type="AlphaFoldDB" id="A0A2J6QDA3"/>
<feature type="compositionally biased region" description="Polar residues" evidence="1">
    <location>
        <begin position="257"/>
        <end position="267"/>
    </location>
</feature>
<accession>A0A2J6QDA3</accession>
<name>A0A2J6QDA3_9HELO</name>
<feature type="compositionally biased region" description="Basic and acidic residues" evidence="1">
    <location>
        <begin position="215"/>
        <end position="225"/>
    </location>
</feature>
<evidence type="ECO:0000256" key="1">
    <source>
        <dbReference type="SAM" id="MobiDB-lite"/>
    </source>
</evidence>
<gene>
    <name evidence="2" type="ORF">NA56DRAFT_31842</name>
</gene>
<feature type="compositionally biased region" description="Basic residues" evidence="1">
    <location>
        <begin position="289"/>
        <end position="301"/>
    </location>
</feature>
<feature type="region of interest" description="Disordered" evidence="1">
    <location>
        <begin position="19"/>
        <end position="41"/>
    </location>
</feature>
<dbReference type="EMBL" id="KZ613473">
    <property type="protein sequence ID" value="PMD24244.1"/>
    <property type="molecule type" value="Genomic_DNA"/>
</dbReference>
<feature type="compositionally biased region" description="Polar residues" evidence="1">
    <location>
        <begin position="168"/>
        <end position="186"/>
    </location>
</feature>
<proteinExistence type="predicted"/>
<feature type="compositionally biased region" description="Gly residues" evidence="1">
    <location>
        <begin position="312"/>
        <end position="326"/>
    </location>
</feature>
<organism evidence="2 3">
    <name type="scientific">Hyaloscypha hepaticicola</name>
    <dbReference type="NCBI Taxonomy" id="2082293"/>
    <lineage>
        <taxon>Eukaryota</taxon>
        <taxon>Fungi</taxon>
        <taxon>Dikarya</taxon>
        <taxon>Ascomycota</taxon>
        <taxon>Pezizomycotina</taxon>
        <taxon>Leotiomycetes</taxon>
        <taxon>Helotiales</taxon>
        <taxon>Hyaloscyphaceae</taxon>
        <taxon>Hyaloscypha</taxon>
    </lineage>
</organism>
<keyword evidence="3" id="KW-1185">Reference proteome</keyword>
<feature type="compositionally biased region" description="Polar residues" evidence="1">
    <location>
        <begin position="152"/>
        <end position="161"/>
    </location>
</feature>